<name>A0A4Z1KJS5_9HELO</name>
<feature type="region of interest" description="Disordered" evidence="1">
    <location>
        <begin position="52"/>
        <end position="122"/>
    </location>
</feature>
<feature type="compositionally biased region" description="Polar residues" evidence="1">
    <location>
        <begin position="101"/>
        <end position="114"/>
    </location>
</feature>
<comment type="caution">
    <text evidence="2">The sequence shown here is derived from an EMBL/GenBank/DDBJ whole genome shotgun (WGS) entry which is preliminary data.</text>
</comment>
<feature type="compositionally biased region" description="Polar residues" evidence="1">
    <location>
        <begin position="144"/>
        <end position="160"/>
    </location>
</feature>
<gene>
    <name evidence="2" type="ORF">BPOR_1156g00020</name>
</gene>
<evidence type="ECO:0000256" key="1">
    <source>
        <dbReference type="SAM" id="MobiDB-lite"/>
    </source>
</evidence>
<dbReference type="EMBL" id="PQXO01001149">
    <property type="protein sequence ID" value="TGO81433.1"/>
    <property type="molecule type" value="Genomic_DNA"/>
</dbReference>
<evidence type="ECO:0000313" key="3">
    <source>
        <dbReference type="Proteomes" id="UP000297280"/>
    </source>
</evidence>
<feature type="region of interest" description="Disordered" evidence="1">
    <location>
        <begin position="1"/>
        <end position="21"/>
    </location>
</feature>
<dbReference type="Proteomes" id="UP000297280">
    <property type="component" value="Unassembled WGS sequence"/>
</dbReference>
<organism evidence="2 3">
    <name type="scientific">Botrytis porri</name>
    <dbReference type="NCBI Taxonomy" id="87229"/>
    <lineage>
        <taxon>Eukaryota</taxon>
        <taxon>Fungi</taxon>
        <taxon>Dikarya</taxon>
        <taxon>Ascomycota</taxon>
        <taxon>Pezizomycotina</taxon>
        <taxon>Leotiomycetes</taxon>
        <taxon>Helotiales</taxon>
        <taxon>Sclerotiniaceae</taxon>
        <taxon>Botrytis</taxon>
    </lineage>
</organism>
<feature type="compositionally biased region" description="Gly residues" evidence="1">
    <location>
        <begin position="63"/>
        <end position="91"/>
    </location>
</feature>
<accession>A0A4Z1KJS5</accession>
<evidence type="ECO:0000313" key="2">
    <source>
        <dbReference type="EMBL" id="TGO81433.1"/>
    </source>
</evidence>
<keyword evidence="3" id="KW-1185">Reference proteome</keyword>
<feature type="region of interest" description="Disordered" evidence="1">
    <location>
        <begin position="144"/>
        <end position="168"/>
    </location>
</feature>
<sequence length="369" mass="40757">MPVPGDLLEATEASNSRTSRAKRHTALGLCHYCKAPGHSVWDCEAKRLADSHRPGLQVSRGGRSNGFGRGGGLAGRGGRGNPGGFQNGGGYQAPAAGHQVFGTNQPTRTYQPNTQNRQPPSQYYQPRYQQQLNTVQGYIEAESLTPSESTSNTPYSTMSPPSDLVQAPTIPSFQEHDVVSRSSAKRPPVDDVLDALPPVRAFLENKTVEEVLDKMPPDRASLWRSYKSPYIEDDIDEGYESGVSQSEGTTDLDIYIETSLTPGIDHYLTKQCNGDPLTQSRMIRNQRNTHPIATEKIAGRRRVTAKPVKEPLPQLSVPIPSIKTDTKSRPNMTDIRWLQATSFVSFCQQETVQAMRITWEELDRPNTPP</sequence>
<reference evidence="2 3" key="1">
    <citation type="submission" date="2017-12" db="EMBL/GenBank/DDBJ databases">
        <title>Comparative genomics of Botrytis spp.</title>
        <authorList>
            <person name="Valero-Jimenez C.A."/>
            <person name="Tapia P."/>
            <person name="Veloso J."/>
            <person name="Silva-Moreno E."/>
            <person name="Staats M."/>
            <person name="Valdes J.H."/>
            <person name="Van Kan J.A.L."/>
        </authorList>
    </citation>
    <scope>NUCLEOTIDE SEQUENCE [LARGE SCALE GENOMIC DNA]</scope>
    <source>
        <strain evidence="2 3">MUCL3349</strain>
    </source>
</reference>
<protein>
    <submittedName>
        <fullName evidence="2">Uncharacterized protein</fullName>
    </submittedName>
</protein>
<dbReference type="AlphaFoldDB" id="A0A4Z1KJS5"/>
<proteinExistence type="predicted"/>